<reference evidence="3" key="1">
    <citation type="submission" date="2020-05" db="EMBL/GenBank/DDBJ databases">
        <title>Phylogenomic resolution of chytrid fungi.</title>
        <authorList>
            <person name="Stajich J.E."/>
            <person name="Amses K."/>
            <person name="Simmons R."/>
            <person name="Seto K."/>
            <person name="Myers J."/>
            <person name="Bonds A."/>
            <person name="Quandt C.A."/>
            <person name="Barry K."/>
            <person name="Liu P."/>
            <person name="Grigoriev I."/>
            <person name="Longcore J.E."/>
            <person name="James T.Y."/>
        </authorList>
    </citation>
    <scope>NUCLEOTIDE SEQUENCE</scope>
    <source>
        <strain evidence="3">JEL0513</strain>
    </source>
</reference>
<dbReference type="EMBL" id="JADGJH010003549">
    <property type="protein sequence ID" value="KAJ3090214.1"/>
    <property type="molecule type" value="Genomic_DNA"/>
</dbReference>
<keyword evidence="1 2" id="KW-0539">Nucleus</keyword>
<sequence length="134" mass="15394">MNLFTEPDTQAPLRFGVVRMSDRDNIRTLIEQYGGEVVELNEKDIFMRISSSKLARTEGSFYSKRYIMDAIALGSLPRDREIYRLWANAEATPLMRTNTRTPFSKADDDALIEILIKNSINLSGNRLYEELAIK</sequence>
<accession>A0AAD5XC26</accession>
<keyword evidence="2" id="KW-0158">Chromosome</keyword>
<protein>
    <recommendedName>
        <fullName evidence="2">DNA-binding protein RAP1</fullName>
    </recommendedName>
</protein>
<evidence type="ECO:0000256" key="1">
    <source>
        <dbReference type="ARBA" id="ARBA00023242"/>
    </source>
</evidence>
<keyword evidence="2" id="KW-0779">Telomere</keyword>
<comment type="function">
    <text evidence="2">Involved in the regulation of telomere length, clustering and has a specific role in telomere position effect (TPE).</text>
</comment>
<evidence type="ECO:0000313" key="3">
    <source>
        <dbReference type="EMBL" id="KAJ3090214.1"/>
    </source>
</evidence>
<evidence type="ECO:0000256" key="2">
    <source>
        <dbReference type="RuleBase" id="RU367107"/>
    </source>
</evidence>
<organism evidence="3 4">
    <name type="scientific">Physocladia obscura</name>
    <dbReference type="NCBI Taxonomy" id="109957"/>
    <lineage>
        <taxon>Eukaryota</taxon>
        <taxon>Fungi</taxon>
        <taxon>Fungi incertae sedis</taxon>
        <taxon>Chytridiomycota</taxon>
        <taxon>Chytridiomycota incertae sedis</taxon>
        <taxon>Chytridiomycetes</taxon>
        <taxon>Chytridiales</taxon>
        <taxon>Chytriomycetaceae</taxon>
        <taxon>Physocladia</taxon>
    </lineage>
</organism>
<proteinExistence type="inferred from homology"/>
<dbReference type="InterPro" id="IPR039595">
    <property type="entry name" value="TE2IP/Rap1"/>
</dbReference>
<dbReference type="PANTHER" id="PTHR16466:SF6">
    <property type="entry name" value="TELOMERIC REPEAT-BINDING FACTOR 2-INTERACTING PROTEIN 1"/>
    <property type="match status" value="1"/>
</dbReference>
<dbReference type="GO" id="GO:0070187">
    <property type="term" value="C:shelterin complex"/>
    <property type="evidence" value="ECO:0007669"/>
    <property type="project" value="TreeGrafter"/>
</dbReference>
<keyword evidence="4" id="KW-1185">Reference proteome</keyword>
<dbReference type="PANTHER" id="PTHR16466">
    <property type="entry name" value="TELOMERE REPEAT-BINDING FACTOR 2-INTERACTING PROTEIN 1"/>
    <property type="match status" value="1"/>
</dbReference>
<name>A0AAD5XC26_9FUNG</name>
<dbReference type="GO" id="GO:0042162">
    <property type="term" value="F:telomeric DNA binding"/>
    <property type="evidence" value="ECO:0007669"/>
    <property type="project" value="TreeGrafter"/>
</dbReference>
<feature type="non-terminal residue" evidence="3">
    <location>
        <position position="134"/>
    </location>
</feature>
<gene>
    <name evidence="3" type="ORF">HK100_007515</name>
</gene>
<dbReference type="Proteomes" id="UP001211907">
    <property type="component" value="Unassembled WGS sequence"/>
</dbReference>
<dbReference type="GO" id="GO:0010833">
    <property type="term" value="P:telomere maintenance via telomere lengthening"/>
    <property type="evidence" value="ECO:0007669"/>
    <property type="project" value="UniProtKB-UniRule"/>
</dbReference>
<comment type="similarity">
    <text evidence="2">Belongs to the RAP1 family.</text>
</comment>
<evidence type="ECO:0000313" key="4">
    <source>
        <dbReference type="Proteomes" id="UP001211907"/>
    </source>
</evidence>
<comment type="subunit">
    <text evidence="2">Homodimer.</text>
</comment>
<dbReference type="AlphaFoldDB" id="A0AAD5XC26"/>
<dbReference type="GO" id="GO:0031848">
    <property type="term" value="P:protection from non-homologous end joining at telomere"/>
    <property type="evidence" value="ECO:0007669"/>
    <property type="project" value="TreeGrafter"/>
</dbReference>
<comment type="caution">
    <text evidence="3">The sequence shown here is derived from an EMBL/GenBank/DDBJ whole genome shotgun (WGS) entry which is preliminary data.</text>
</comment>
<comment type="subcellular location">
    <subcellularLocation>
        <location evidence="2">Nucleus</location>
    </subcellularLocation>
    <subcellularLocation>
        <location evidence="2">Chromosome</location>
        <location evidence="2">Telomere</location>
    </subcellularLocation>
</comment>